<gene>
    <name evidence="2" type="ORF">DO97_16295</name>
</gene>
<dbReference type="STRING" id="1497020.DO97_16295"/>
<protein>
    <submittedName>
        <fullName evidence="2">Uncharacterized protein</fullName>
    </submittedName>
</protein>
<feature type="region of interest" description="Disordered" evidence="1">
    <location>
        <begin position="36"/>
        <end position="64"/>
    </location>
</feature>
<proteinExistence type="predicted"/>
<dbReference type="EMBL" id="JJML01000057">
    <property type="protein sequence ID" value="KGF71676.1"/>
    <property type="molecule type" value="Genomic_DNA"/>
</dbReference>
<comment type="caution">
    <text evidence="2">The sequence shown here is derived from an EMBL/GenBank/DDBJ whole genome shotgun (WGS) entry which is preliminary data.</text>
</comment>
<dbReference type="Proteomes" id="UP000030170">
    <property type="component" value="Unassembled WGS sequence"/>
</dbReference>
<dbReference type="AlphaFoldDB" id="A0A098TI29"/>
<evidence type="ECO:0000256" key="1">
    <source>
        <dbReference type="SAM" id="MobiDB-lite"/>
    </source>
</evidence>
<keyword evidence="3" id="KW-1185">Reference proteome</keyword>
<accession>A0A098TI29</accession>
<reference evidence="2 3" key="1">
    <citation type="journal article" date="2014" name="Mol. Ecol.">
        <title>Evolution of Synechococcus.</title>
        <authorList>
            <person name="Dvorak P."/>
            <person name="Casamatta D."/>
            <person name="Hasler P."/>
            <person name="Poulickova A."/>
            <person name="Ondrej V."/>
            <person name="Sanges R."/>
        </authorList>
    </citation>
    <scope>NUCLEOTIDE SEQUENCE [LARGE SCALE GENOMIC DNA]</scope>
    <source>
        <strain evidence="2 3">CAUP A 1101</strain>
    </source>
</reference>
<name>A0A098TI29_9CYAN</name>
<evidence type="ECO:0000313" key="2">
    <source>
        <dbReference type="EMBL" id="KGF71676.1"/>
    </source>
</evidence>
<evidence type="ECO:0000313" key="3">
    <source>
        <dbReference type="Proteomes" id="UP000030170"/>
    </source>
</evidence>
<organism evidence="2 3">
    <name type="scientific">Neosynechococcus sphagnicola sy1</name>
    <dbReference type="NCBI Taxonomy" id="1497020"/>
    <lineage>
        <taxon>Bacteria</taxon>
        <taxon>Bacillati</taxon>
        <taxon>Cyanobacteriota</taxon>
        <taxon>Cyanophyceae</taxon>
        <taxon>Neosynechococcales</taxon>
        <taxon>Neosynechococcaceae</taxon>
        <taxon>Neosynechococcus</taxon>
    </lineage>
</organism>
<sequence length="64" mass="7170">MRLGTLTRQKLLIFSLLFTLTLTLVSVFEYFPPLTNAATTPLRSPPPSQLKGHKSLMPREPQSS</sequence>